<protein>
    <recommendedName>
        <fullName evidence="3">DUF2642 domain-containing protein</fullName>
    </recommendedName>
</protein>
<name>A0A1I3LCZ6_9BACL</name>
<sequence>MAFSDQVKKLQGKNVRVETVRGNFFGRLVEVKSTTLILREHDNNRRTIIRDSKIIAVTEHDPNC</sequence>
<dbReference type="RefSeq" id="WP_092266154.1">
    <property type="nucleotide sequence ID" value="NZ_BJOE01000011.1"/>
</dbReference>
<dbReference type="AlphaFoldDB" id="A0A1I3LCZ6"/>
<reference evidence="2" key="1">
    <citation type="submission" date="2016-10" db="EMBL/GenBank/DDBJ databases">
        <authorList>
            <person name="Varghese N."/>
            <person name="Submissions S."/>
        </authorList>
    </citation>
    <scope>NUCLEOTIDE SEQUENCE [LARGE SCALE GENOMIC DNA]</scope>
    <source>
        <strain evidence="2">OK042</strain>
    </source>
</reference>
<dbReference type="EMBL" id="FORT01000001">
    <property type="protein sequence ID" value="SFI82682.1"/>
    <property type="molecule type" value="Genomic_DNA"/>
</dbReference>
<keyword evidence="2" id="KW-1185">Reference proteome</keyword>
<gene>
    <name evidence="1" type="ORF">SAMN05518846_101268</name>
</gene>
<evidence type="ECO:0008006" key="3">
    <source>
        <dbReference type="Google" id="ProtNLM"/>
    </source>
</evidence>
<dbReference type="STRING" id="1884381.SAMN05518846_101268"/>
<evidence type="ECO:0000313" key="1">
    <source>
        <dbReference type="EMBL" id="SFI82682.1"/>
    </source>
</evidence>
<organism evidence="1 2">
    <name type="scientific">Brevibacillus centrosporus</name>
    <dbReference type="NCBI Taxonomy" id="54910"/>
    <lineage>
        <taxon>Bacteria</taxon>
        <taxon>Bacillati</taxon>
        <taxon>Bacillota</taxon>
        <taxon>Bacilli</taxon>
        <taxon>Bacillales</taxon>
        <taxon>Paenibacillaceae</taxon>
        <taxon>Brevibacillus</taxon>
    </lineage>
</organism>
<dbReference type="Proteomes" id="UP000198915">
    <property type="component" value="Unassembled WGS sequence"/>
</dbReference>
<proteinExistence type="predicted"/>
<evidence type="ECO:0000313" key="2">
    <source>
        <dbReference type="Proteomes" id="UP000198915"/>
    </source>
</evidence>
<accession>A0A1I3LCZ6</accession>